<dbReference type="Pfam" id="PF00083">
    <property type="entry name" value="Sugar_tr"/>
    <property type="match status" value="1"/>
</dbReference>
<dbReference type="FunFam" id="1.20.1250.20:FF:000026">
    <property type="entry name" value="MFS quinate transporter QutD"/>
    <property type="match status" value="1"/>
</dbReference>
<dbReference type="PROSITE" id="PS00216">
    <property type="entry name" value="SUGAR_TRANSPORT_1"/>
    <property type="match status" value="1"/>
</dbReference>
<feature type="transmembrane region" description="Helical" evidence="10">
    <location>
        <begin position="348"/>
        <end position="371"/>
    </location>
</feature>
<dbReference type="InterPro" id="IPR003663">
    <property type="entry name" value="Sugar/inositol_transpt"/>
</dbReference>
<sequence length="528" mass="57320">MEKVSRYQNIRVYWLAFVVYWGIVLFGYDTGIAGGVVSQTYFREHFGFLDANGKAIPSKVTAITSNVVSVLQAGAFFGALGSAPLSGYIGRKWALIIFSTVFAVGAAITTAANSPSNGLALIYAGRVISGIGVGAISAVAPAFVSECSPKEVRGRITGLFQIMVAVGVMISYFINYGVSLNPKLANSPAVWQLPFGFQLVPAGIMLIGLFTVKESPRWLASKNRGEEALANLAYLRRLPPTSDAIIHELAEIESAIAEEREARAGLGVREAFLGKGNFVRFLIAFFIFFLQQWGGQNTVGYYAPQIFASLGYVGTKQSLLASGIYGVVKVVATALFVFFFVDSLGRKMSLFISAMGMGIFFFIIGALLKTFPPPASSSVALPNPAPASKAMAAMLYLYVCFYSMGWGPLPWVYASDIFPTRTRHYGLAVASGSQWLWNYVVSKEGPTMVANLGYKMFLMFAAINIGAMATFSLIIPETKGRSLEDMDIIFGSTTQEQRTAHIAARENELEHEIRHPSREGSVHNDEKV</sequence>
<evidence type="ECO:0000256" key="5">
    <source>
        <dbReference type="ARBA" id="ARBA00022989"/>
    </source>
</evidence>
<comment type="catalytic activity">
    <reaction evidence="7">
        <text>myo-inositol(out) + H(+)(out) = myo-inositol(in) + H(+)(in)</text>
        <dbReference type="Rhea" id="RHEA:60364"/>
        <dbReference type="ChEBI" id="CHEBI:15378"/>
        <dbReference type="ChEBI" id="CHEBI:17268"/>
    </reaction>
</comment>
<feature type="transmembrane region" description="Helical" evidence="10">
    <location>
        <begin position="454"/>
        <end position="475"/>
    </location>
</feature>
<dbReference type="PROSITE" id="PS50850">
    <property type="entry name" value="MFS"/>
    <property type="match status" value="1"/>
</dbReference>
<feature type="transmembrane region" description="Helical" evidence="10">
    <location>
        <begin position="195"/>
        <end position="212"/>
    </location>
</feature>
<feature type="transmembrane region" description="Helical" evidence="10">
    <location>
        <begin position="156"/>
        <end position="175"/>
    </location>
</feature>
<dbReference type="GO" id="GO:0016020">
    <property type="term" value="C:membrane"/>
    <property type="evidence" value="ECO:0007669"/>
    <property type="project" value="UniProtKB-SubCell"/>
</dbReference>
<dbReference type="AlphaFoldDB" id="A0AAD7JVB6"/>
<protein>
    <submittedName>
        <fullName evidence="12">General substrate transporter</fullName>
    </submittedName>
</protein>
<evidence type="ECO:0000256" key="9">
    <source>
        <dbReference type="SAM" id="MobiDB-lite"/>
    </source>
</evidence>
<feature type="transmembrane region" description="Helical" evidence="10">
    <location>
        <begin position="319"/>
        <end position="341"/>
    </location>
</feature>
<dbReference type="InterPro" id="IPR020846">
    <property type="entry name" value="MFS_dom"/>
</dbReference>
<dbReference type="Proteomes" id="UP001215280">
    <property type="component" value="Unassembled WGS sequence"/>
</dbReference>
<feature type="transmembrane region" description="Helical" evidence="10">
    <location>
        <begin position="391"/>
        <end position="413"/>
    </location>
</feature>
<comment type="subcellular location">
    <subcellularLocation>
        <location evidence="1">Membrane</location>
        <topology evidence="1">Multi-pass membrane protein</topology>
    </subcellularLocation>
</comment>
<feature type="domain" description="Major facilitator superfamily (MFS) profile" evidence="11">
    <location>
        <begin position="15"/>
        <end position="479"/>
    </location>
</feature>
<dbReference type="NCBIfam" id="TIGR00879">
    <property type="entry name" value="SP"/>
    <property type="match status" value="1"/>
</dbReference>
<evidence type="ECO:0000256" key="4">
    <source>
        <dbReference type="ARBA" id="ARBA00022692"/>
    </source>
</evidence>
<comment type="similarity">
    <text evidence="2 8">Belongs to the major facilitator superfamily. Sugar transporter (TC 2.A.1.1) family.</text>
</comment>
<evidence type="ECO:0000256" key="7">
    <source>
        <dbReference type="ARBA" id="ARBA00049119"/>
    </source>
</evidence>
<feature type="transmembrane region" description="Helical" evidence="10">
    <location>
        <begin position="62"/>
        <end position="81"/>
    </location>
</feature>
<proteinExistence type="inferred from homology"/>
<dbReference type="InterPro" id="IPR050360">
    <property type="entry name" value="MFS_Sugar_Transporters"/>
</dbReference>
<keyword evidence="5 10" id="KW-1133">Transmembrane helix</keyword>
<feature type="transmembrane region" description="Helical" evidence="10">
    <location>
        <begin position="93"/>
        <end position="114"/>
    </location>
</feature>
<gene>
    <name evidence="12" type="ORF">DFH07DRAFT_803940</name>
</gene>
<comment type="caution">
    <text evidence="12">The sequence shown here is derived from an EMBL/GenBank/DDBJ whole genome shotgun (WGS) entry which is preliminary data.</text>
</comment>
<name>A0AAD7JVB6_9AGAR</name>
<dbReference type="PANTHER" id="PTHR48022">
    <property type="entry name" value="PLASTIDIC GLUCOSE TRANSPORTER 4"/>
    <property type="match status" value="1"/>
</dbReference>
<evidence type="ECO:0000259" key="11">
    <source>
        <dbReference type="PROSITE" id="PS50850"/>
    </source>
</evidence>
<keyword evidence="4 10" id="KW-0812">Transmembrane</keyword>
<feature type="region of interest" description="Disordered" evidence="9">
    <location>
        <begin position="509"/>
        <end position="528"/>
    </location>
</feature>
<reference evidence="12" key="1">
    <citation type="submission" date="2023-03" db="EMBL/GenBank/DDBJ databases">
        <title>Massive genome expansion in bonnet fungi (Mycena s.s.) driven by repeated elements and novel gene families across ecological guilds.</title>
        <authorList>
            <consortium name="Lawrence Berkeley National Laboratory"/>
            <person name="Harder C.B."/>
            <person name="Miyauchi S."/>
            <person name="Viragh M."/>
            <person name="Kuo A."/>
            <person name="Thoen E."/>
            <person name="Andreopoulos B."/>
            <person name="Lu D."/>
            <person name="Skrede I."/>
            <person name="Drula E."/>
            <person name="Henrissat B."/>
            <person name="Morin E."/>
            <person name="Kohler A."/>
            <person name="Barry K."/>
            <person name="LaButti K."/>
            <person name="Morin E."/>
            <person name="Salamov A."/>
            <person name="Lipzen A."/>
            <person name="Mereny Z."/>
            <person name="Hegedus B."/>
            <person name="Baldrian P."/>
            <person name="Stursova M."/>
            <person name="Weitz H."/>
            <person name="Taylor A."/>
            <person name="Grigoriev I.V."/>
            <person name="Nagy L.G."/>
            <person name="Martin F."/>
            <person name="Kauserud H."/>
        </authorList>
    </citation>
    <scope>NUCLEOTIDE SEQUENCE</scope>
    <source>
        <strain evidence="12">CBHHK188m</strain>
    </source>
</reference>
<dbReference type="PANTHER" id="PTHR48022:SF23">
    <property type="entry name" value="MAJOR FACILITATOR SUPERFAMILY (MFS) PROFILE DOMAIN-CONTAINING PROTEIN"/>
    <property type="match status" value="1"/>
</dbReference>
<evidence type="ECO:0000313" key="12">
    <source>
        <dbReference type="EMBL" id="KAJ7771293.1"/>
    </source>
</evidence>
<feature type="transmembrane region" description="Helical" evidence="10">
    <location>
        <begin position="120"/>
        <end position="144"/>
    </location>
</feature>
<accession>A0AAD7JVB6</accession>
<dbReference type="Gene3D" id="1.20.1250.20">
    <property type="entry name" value="MFS general substrate transporter like domains"/>
    <property type="match status" value="1"/>
</dbReference>
<organism evidence="12 13">
    <name type="scientific">Mycena maculata</name>
    <dbReference type="NCBI Taxonomy" id="230809"/>
    <lineage>
        <taxon>Eukaryota</taxon>
        <taxon>Fungi</taxon>
        <taxon>Dikarya</taxon>
        <taxon>Basidiomycota</taxon>
        <taxon>Agaricomycotina</taxon>
        <taxon>Agaricomycetes</taxon>
        <taxon>Agaricomycetidae</taxon>
        <taxon>Agaricales</taxon>
        <taxon>Marasmiineae</taxon>
        <taxon>Mycenaceae</taxon>
        <taxon>Mycena</taxon>
    </lineage>
</organism>
<dbReference type="InterPro" id="IPR036259">
    <property type="entry name" value="MFS_trans_sf"/>
</dbReference>
<evidence type="ECO:0000256" key="1">
    <source>
        <dbReference type="ARBA" id="ARBA00004141"/>
    </source>
</evidence>
<feature type="transmembrane region" description="Helical" evidence="10">
    <location>
        <begin position="278"/>
        <end position="294"/>
    </location>
</feature>
<dbReference type="SUPFAM" id="SSF103473">
    <property type="entry name" value="MFS general substrate transporter"/>
    <property type="match status" value="1"/>
</dbReference>
<keyword evidence="13" id="KW-1185">Reference proteome</keyword>
<keyword evidence="6 10" id="KW-0472">Membrane</keyword>
<evidence type="ECO:0000256" key="8">
    <source>
        <dbReference type="RuleBase" id="RU003346"/>
    </source>
</evidence>
<feature type="transmembrane region" description="Helical" evidence="10">
    <location>
        <begin position="12"/>
        <end position="42"/>
    </location>
</feature>
<dbReference type="PROSITE" id="PS00217">
    <property type="entry name" value="SUGAR_TRANSPORT_2"/>
    <property type="match status" value="1"/>
</dbReference>
<dbReference type="InterPro" id="IPR005829">
    <property type="entry name" value="Sugar_transporter_CS"/>
</dbReference>
<dbReference type="GO" id="GO:0005351">
    <property type="term" value="F:carbohydrate:proton symporter activity"/>
    <property type="evidence" value="ECO:0007669"/>
    <property type="project" value="TreeGrafter"/>
</dbReference>
<dbReference type="EMBL" id="JARJLG010000021">
    <property type="protein sequence ID" value="KAJ7771293.1"/>
    <property type="molecule type" value="Genomic_DNA"/>
</dbReference>
<evidence type="ECO:0000256" key="3">
    <source>
        <dbReference type="ARBA" id="ARBA00022448"/>
    </source>
</evidence>
<dbReference type="PRINTS" id="PR00171">
    <property type="entry name" value="SUGRTRNSPORT"/>
</dbReference>
<evidence type="ECO:0000313" key="13">
    <source>
        <dbReference type="Proteomes" id="UP001215280"/>
    </source>
</evidence>
<evidence type="ECO:0000256" key="6">
    <source>
        <dbReference type="ARBA" id="ARBA00023136"/>
    </source>
</evidence>
<feature type="transmembrane region" description="Helical" evidence="10">
    <location>
        <begin position="425"/>
        <end position="442"/>
    </location>
</feature>
<evidence type="ECO:0000256" key="2">
    <source>
        <dbReference type="ARBA" id="ARBA00010992"/>
    </source>
</evidence>
<dbReference type="InterPro" id="IPR005828">
    <property type="entry name" value="MFS_sugar_transport-like"/>
</dbReference>
<keyword evidence="3 8" id="KW-0813">Transport</keyword>
<evidence type="ECO:0000256" key="10">
    <source>
        <dbReference type="SAM" id="Phobius"/>
    </source>
</evidence>